<organism evidence="3 4">
    <name type="scientific">Taxus chinensis</name>
    <name type="common">Chinese yew</name>
    <name type="synonym">Taxus wallichiana var. chinensis</name>
    <dbReference type="NCBI Taxonomy" id="29808"/>
    <lineage>
        <taxon>Eukaryota</taxon>
        <taxon>Viridiplantae</taxon>
        <taxon>Streptophyta</taxon>
        <taxon>Embryophyta</taxon>
        <taxon>Tracheophyta</taxon>
        <taxon>Spermatophyta</taxon>
        <taxon>Pinopsida</taxon>
        <taxon>Pinidae</taxon>
        <taxon>Conifers II</taxon>
        <taxon>Cupressales</taxon>
        <taxon>Taxaceae</taxon>
        <taxon>Taxus</taxon>
    </lineage>
</organism>
<sequence length="512" mass="56355">ARQQLTMRDRMPPLLSRMRPHISAAHWAIMREVGLSGVQRYRAIERDHSLMVALIERWDPAANVFHLPTGEMTVTLEDVYRILRLPIEGEAVFQVDSETAMDSILQVFGDAAALLTYHSASIGYGDMYRAHRHETRLAVLMMIGITCFALPDSEGGRFPRALMGVLLEMVEEHTCFAWAPVYLVQLYRELWGYRRRRRFGICSTFLLHCWAYEHIVCIRPVGLPQQPGPQVVYRYGFQRWLGVVGQPRAVVAGRDVVYYRHLLEGLTAVDIVWRPYRGHQPGRGARVQLRLIQYTFWIAGRRPGEYERIPLERVRRQMGLRQDEPPPFPQYRRDDVEAPLPAPQPWDPDWVAERPAGEGVDDAGCTGAYRVWWAGQRAARIVPACAARLGCSYGRERSAPGAGAAITGTVGCCTGTNRGLTGAASPGSGTGTGSTTTSSTATGAGTGTQAAVPAAAQPQPQIPPRPQVQVQAQAAPPPAPQPQVQVQAQGGIGVRCQGTSPSSFSGARSLYG</sequence>
<feature type="non-terminal residue" evidence="3">
    <location>
        <position position="1"/>
    </location>
</feature>
<name>A0AA38FAC1_TAXCH</name>
<dbReference type="AlphaFoldDB" id="A0AA38FAC1"/>
<protein>
    <recommendedName>
        <fullName evidence="2">Aminotransferase-like plant mobile domain-containing protein</fullName>
    </recommendedName>
</protein>
<feature type="compositionally biased region" description="Low complexity" evidence="1">
    <location>
        <begin position="422"/>
        <end position="459"/>
    </location>
</feature>
<feature type="domain" description="Aminotransferase-like plant mobile" evidence="2">
    <location>
        <begin position="43"/>
        <end position="334"/>
    </location>
</feature>
<dbReference type="EMBL" id="JAHRHJ020000034">
    <property type="protein sequence ID" value="KAH9294536.1"/>
    <property type="molecule type" value="Genomic_DNA"/>
</dbReference>
<feature type="non-terminal residue" evidence="3">
    <location>
        <position position="512"/>
    </location>
</feature>
<evidence type="ECO:0000313" key="3">
    <source>
        <dbReference type="EMBL" id="KAH9294536.1"/>
    </source>
</evidence>
<dbReference type="InterPro" id="IPR044824">
    <property type="entry name" value="MAIN-like"/>
</dbReference>
<evidence type="ECO:0000313" key="4">
    <source>
        <dbReference type="Proteomes" id="UP000824469"/>
    </source>
</evidence>
<accession>A0AA38FAC1</accession>
<evidence type="ECO:0000256" key="1">
    <source>
        <dbReference type="SAM" id="MobiDB-lite"/>
    </source>
</evidence>
<dbReference type="PANTHER" id="PTHR46033:SF1">
    <property type="entry name" value="PROTEIN MAIN-LIKE 2"/>
    <property type="match status" value="1"/>
</dbReference>
<comment type="caution">
    <text evidence="3">The sequence shown here is derived from an EMBL/GenBank/DDBJ whole genome shotgun (WGS) entry which is preliminary data.</text>
</comment>
<feature type="compositionally biased region" description="Polar residues" evidence="1">
    <location>
        <begin position="497"/>
        <end position="506"/>
    </location>
</feature>
<proteinExistence type="predicted"/>
<dbReference type="Proteomes" id="UP000824469">
    <property type="component" value="Unassembled WGS sequence"/>
</dbReference>
<dbReference type="PANTHER" id="PTHR46033">
    <property type="entry name" value="PROTEIN MAIN-LIKE 2"/>
    <property type="match status" value="1"/>
</dbReference>
<keyword evidence="4" id="KW-1185">Reference proteome</keyword>
<dbReference type="GO" id="GO:0010073">
    <property type="term" value="P:meristem maintenance"/>
    <property type="evidence" value="ECO:0007669"/>
    <property type="project" value="InterPro"/>
</dbReference>
<gene>
    <name evidence="3" type="ORF">KI387_040258</name>
</gene>
<reference evidence="3 4" key="1">
    <citation type="journal article" date="2021" name="Nat. Plants">
        <title>The Taxus genome provides insights into paclitaxel biosynthesis.</title>
        <authorList>
            <person name="Xiong X."/>
            <person name="Gou J."/>
            <person name="Liao Q."/>
            <person name="Li Y."/>
            <person name="Zhou Q."/>
            <person name="Bi G."/>
            <person name="Li C."/>
            <person name="Du R."/>
            <person name="Wang X."/>
            <person name="Sun T."/>
            <person name="Guo L."/>
            <person name="Liang H."/>
            <person name="Lu P."/>
            <person name="Wu Y."/>
            <person name="Zhang Z."/>
            <person name="Ro D.K."/>
            <person name="Shang Y."/>
            <person name="Huang S."/>
            <person name="Yan J."/>
        </authorList>
    </citation>
    <scope>NUCLEOTIDE SEQUENCE [LARGE SCALE GENOMIC DNA]</scope>
    <source>
        <strain evidence="3">Ta-2019</strain>
    </source>
</reference>
<dbReference type="InterPro" id="IPR019557">
    <property type="entry name" value="AminoTfrase-like_pln_mobile"/>
</dbReference>
<dbReference type="Pfam" id="PF10536">
    <property type="entry name" value="PMD"/>
    <property type="match status" value="1"/>
</dbReference>
<feature type="region of interest" description="Disordered" evidence="1">
    <location>
        <begin position="422"/>
        <end position="512"/>
    </location>
</feature>
<evidence type="ECO:0000259" key="2">
    <source>
        <dbReference type="Pfam" id="PF10536"/>
    </source>
</evidence>